<proteinExistence type="predicted"/>
<gene>
    <name evidence="1" type="ORF">C1C98_13255</name>
</gene>
<dbReference type="Proteomes" id="UP000235315">
    <property type="component" value="Chromosome"/>
</dbReference>
<accession>A0ABM6QYL4</accession>
<dbReference type="EMBL" id="CP025738">
    <property type="protein sequence ID" value="AUO46354.1"/>
    <property type="molecule type" value="Genomic_DNA"/>
</dbReference>
<reference evidence="1 2" key="1">
    <citation type="submission" date="2018-01" db="EMBL/GenBank/DDBJ databases">
        <title>Tropical forage species Digitaria eriantha prevents oxidative stress under low temperature conditions by the incorporation of polyhydroxybutyrate-producing endophytic bacteria.</title>
        <authorList>
            <person name="Stritzler M."/>
            <person name="Ayub N."/>
        </authorList>
    </citation>
    <scope>NUCLEOTIDE SEQUENCE [LARGE SCALE GENOMIC DNA]</scope>
    <source>
        <strain evidence="1 2">FR1</strain>
    </source>
</reference>
<name>A0ABM6QYL4_PSEO1</name>
<organism evidence="1 2">
    <name type="scientific">Pseudomonas ogarae (strain DSM 112162 / CECT 30235 / F113)</name>
    <dbReference type="NCBI Taxonomy" id="1114970"/>
    <lineage>
        <taxon>Bacteria</taxon>
        <taxon>Pseudomonadati</taxon>
        <taxon>Pseudomonadota</taxon>
        <taxon>Gammaproteobacteria</taxon>
        <taxon>Pseudomonadales</taxon>
        <taxon>Pseudomonadaceae</taxon>
        <taxon>Pseudomonas</taxon>
    </lineage>
</organism>
<evidence type="ECO:0000313" key="1">
    <source>
        <dbReference type="EMBL" id="AUO46354.1"/>
    </source>
</evidence>
<dbReference type="RefSeq" id="WP_041475883.1">
    <property type="nucleotide sequence ID" value="NC_016830.1"/>
</dbReference>
<keyword evidence="2" id="KW-1185">Reference proteome</keyword>
<protein>
    <submittedName>
        <fullName evidence="1">Uncharacterized protein</fullName>
    </submittedName>
</protein>
<sequence>MNSSVHDLAQPFTIGPRVQHLADYADSGQALIEEQLLGVANARVLLANYAAIRADFGALWGSCADTSGHAEIDRWLLHNAAFISSSQAAAQGISTPISLDGRRIPAWRPPRYGRAAVLCLPSSDKVLFDVKGIGVPPDEAPVLPHSNGLLTLAEAVHEVLMEHLVLAAMTHAKEAITPLPTYAVIDLGFDALWHDGRPPEPAVLLLRRPCTRPRCQWQRYWQGAELAGALMQAELLLRRYGLTASSCGAVRFQVSHENGKLQVERDGATLKVSNQVTKTLEQILANNQDKPLVIDGVNVQLAGQSSAAPLQLQIMDFGRYRFAEHFDHHLYAWIDADYQSLNGLHLAPDHPHYIQPDPLLCLAKVVEGTAFAALQQHLRDFRQKPGADELCQALRAVLTDACRPLHPAPRRRQKGTAFVIPDTKPP</sequence>
<evidence type="ECO:0000313" key="2">
    <source>
        <dbReference type="Proteomes" id="UP000235315"/>
    </source>
</evidence>